<sequence>MAVNWIQAALVIIDVQKAIDADYWHKQGARNNPEAEQVIARLLEYWRSRHWPIVHVRHSSHSPESAYHARSPGFAFKLKVQTGVKELVVTKRENSGFVNTSLHAELKQLRCDKLVICGVTTNHSVDATVRHARALGYAVRLVTDGCAAFPLALPSGDMVSAQQVHDIFCANLACEYAELVTSDQLMA</sequence>
<dbReference type="Gene3D" id="3.40.50.850">
    <property type="entry name" value="Isochorismatase-like"/>
    <property type="match status" value="1"/>
</dbReference>
<dbReference type="SUPFAM" id="SSF52499">
    <property type="entry name" value="Isochorismatase-like hydrolases"/>
    <property type="match status" value="1"/>
</dbReference>
<dbReference type="InterPro" id="IPR050272">
    <property type="entry name" value="Isochorismatase-like_hydrls"/>
</dbReference>
<proteinExistence type="predicted"/>
<feature type="domain" description="Isochorismatase-like" evidence="2">
    <location>
        <begin position="8"/>
        <end position="151"/>
    </location>
</feature>
<dbReference type="EMBL" id="CP003746">
    <property type="protein sequence ID" value="AFU99448.1"/>
    <property type="molecule type" value="Genomic_DNA"/>
</dbReference>
<name>K4KMX5_SIMAS</name>
<dbReference type="STRING" id="1117647.M5M_11355"/>
<protein>
    <submittedName>
        <fullName evidence="3">Isochorismatase hydrolase</fullName>
    </submittedName>
</protein>
<accession>K4KMX5</accession>
<evidence type="ECO:0000259" key="2">
    <source>
        <dbReference type="Pfam" id="PF00857"/>
    </source>
</evidence>
<dbReference type="Pfam" id="PF00857">
    <property type="entry name" value="Isochorismatase"/>
    <property type="match status" value="1"/>
</dbReference>
<dbReference type="PANTHER" id="PTHR43540">
    <property type="entry name" value="PEROXYUREIDOACRYLATE/UREIDOACRYLATE AMIDOHYDROLASE-RELATED"/>
    <property type="match status" value="1"/>
</dbReference>
<organism evidence="3 4">
    <name type="scientific">Simiduia agarivorans (strain DSM 21679 / JCM 13881 / BCRC 17597 / SA1)</name>
    <dbReference type="NCBI Taxonomy" id="1117647"/>
    <lineage>
        <taxon>Bacteria</taxon>
        <taxon>Pseudomonadati</taxon>
        <taxon>Pseudomonadota</taxon>
        <taxon>Gammaproteobacteria</taxon>
        <taxon>Cellvibrionales</taxon>
        <taxon>Cellvibrionaceae</taxon>
        <taxon>Simiduia</taxon>
    </lineage>
</organism>
<dbReference type="KEGG" id="saga:M5M_11355"/>
<dbReference type="InterPro" id="IPR036380">
    <property type="entry name" value="Isochorismatase-like_sf"/>
</dbReference>
<dbReference type="GO" id="GO:0016787">
    <property type="term" value="F:hydrolase activity"/>
    <property type="evidence" value="ECO:0007669"/>
    <property type="project" value="UniProtKB-KW"/>
</dbReference>
<keyword evidence="1 3" id="KW-0378">Hydrolase</keyword>
<dbReference type="eggNOG" id="COG1335">
    <property type="taxonomic scope" value="Bacteria"/>
</dbReference>
<reference evidence="3 4" key="1">
    <citation type="journal article" date="2013" name="Genome Announc.">
        <title>Complete genome sequence of Simiduia agarivorans SA1(T), a marine bacterium able to degrade a variety of polysaccharides.</title>
        <authorList>
            <person name="Lin S.Y."/>
            <person name="Shieh W.Y."/>
            <person name="Chen J.S."/>
            <person name="Tang S.L."/>
        </authorList>
    </citation>
    <scope>NUCLEOTIDE SEQUENCE [LARGE SCALE GENOMIC DNA]</scope>
    <source>
        <strain evidence="4">DSM 21679 / JCM 13881 / BCRC 17597 / SA1</strain>
    </source>
</reference>
<keyword evidence="4" id="KW-1185">Reference proteome</keyword>
<dbReference type="InterPro" id="IPR000868">
    <property type="entry name" value="Isochorismatase-like_dom"/>
</dbReference>
<gene>
    <name evidence="3" type="ordered locus">M5M_11355</name>
</gene>
<dbReference type="PANTHER" id="PTHR43540:SF1">
    <property type="entry name" value="ISOCHORISMATASE HYDROLASE"/>
    <property type="match status" value="1"/>
</dbReference>
<dbReference type="Proteomes" id="UP000000466">
    <property type="component" value="Chromosome"/>
</dbReference>
<dbReference type="AlphaFoldDB" id="K4KMX5"/>
<evidence type="ECO:0000313" key="4">
    <source>
        <dbReference type="Proteomes" id="UP000000466"/>
    </source>
</evidence>
<evidence type="ECO:0000256" key="1">
    <source>
        <dbReference type="ARBA" id="ARBA00022801"/>
    </source>
</evidence>
<dbReference type="HOGENOM" id="CLU_068979_5_2_6"/>
<evidence type="ECO:0000313" key="3">
    <source>
        <dbReference type="EMBL" id="AFU99448.1"/>
    </source>
</evidence>